<dbReference type="OrthoDB" id="9970407at2"/>
<dbReference type="Proteomes" id="UP000182241">
    <property type="component" value="Unassembled WGS sequence"/>
</dbReference>
<sequence length="78" mass="8441">MADQSELPLTVESLGSSHLIVREAGSGRRWSVTVPNKLGYRLILPEGIDYGSRAVRHDGPLGRRILAAVATYDAQHAS</sequence>
<accession>A0A1H4V1R7</accession>
<organism evidence="1 2">
    <name type="scientific">Tsukamurella tyrosinosolvens</name>
    <dbReference type="NCBI Taxonomy" id="57704"/>
    <lineage>
        <taxon>Bacteria</taxon>
        <taxon>Bacillati</taxon>
        <taxon>Actinomycetota</taxon>
        <taxon>Actinomycetes</taxon>
        <taxon>Mycobacteriales</taxon>
        <taxon>Tsukamurellaceae</taxon>
        <taxon>Tsukamurella</taxon>
    </lineage>
</organism>
<protein>
    <submittedName>
        <fullName evidence="1">Uncharacterized protein</fullName>
    </submittedName>
</protein>
<dbReference type="RefSeq" id="WP_068742883.1">
    <property type="nucleotide sequence ID" value="NZ_FNSA01000003.1"/>
</dbReference>
<dbReference type="EMBL" id="FNSA01000003">
    <property type="protein sequence ID" value="SEC74740.1"/>
    <property type="molecule type" value="Genomic_DNA"/>
</dbReference>
<name>A0A1H4V1R7_TSUTY</name>
<dbReference type="AlphaFoldDB" id="A0A1H4V1R7"/>
<reference evidence="2" key="1">
    <citation type="submission" date="2016-10" db="EMBL/GenBank/DDBJ databases">
        <authorList>
            <person name="Varghese N."/>
            <person name="Submissions S."/>
        </authorList>
    </citation>
    <scope>NUCLEOTIDE SEQUENCE [LARGE SCALE GENOMIC DNA]</scope>
    <source>
        <strain evidence="2">DSM 44234</strain>
    </source>
</reference>
<evidence type="ECO:0000313" key="1">
    <source>
        <dbReference type="EMBL" id="SEC74740.1"/>
    </source>
</evidence>
<keyword evidence="2" id="KW-1185">Reference proteome</keyword>
<evidence type="ECO:0000313" key="2">
    <source>
        <dbReference type="Proteomes" id="UP000182241"/>
    </source>
</evidence>
<proteinExistence type="predicted"/>
<dbReference type="STRING" id="57704.SAMN04489793_3107"/>
<gene>
    <name evidence="1" type="ORF">SAMN04489793_3107</name>
</gene>